<sequence length="135" mass="15870">MKVFDSEMGPEHGGDSSSSSTGSDIEENVDQQYRKNKQLKLDDYCWKTTTFTPEIHLFDDTNCGLDKNIPNFESITIFEHFMWNEIIDKIIAEIRNYKIFAIETKVVKDAEKFNVPSREEMYRVRQKGFYILILL</sequence>
<reference evidence="2 3" key="1">
    <citation type="journal article" date="2024" name="BMC Genomics">
        <title>De novo assembly and annotation of Popillia japonica's genome with initial clues to its potential as an invasive pest.</title>
        <authorList>
            <person name="Cucini C."/>
            <person name="Boschi S."/>
            <person name="Funari R."/>
            <person name="Cardaioli E."/>
            <person name="Iannotti N."/>
            <person name="Marturano G."/>
            <person name="Paoli F."/>
            <person name="Bruttini M."/>
            <person name="Carapelli A."/>
            <person name="Frati F."/>
            <person name="Nardi F."/>
        </authorList>
    </citation>
    <scope>NUCLEOTIDE SEQUENCE [LARGE SCALE GENOMIC DNA]</scope>
    <source>
        <strain evidence="2">DMR45628</strain>
    </source>
</reference>
<protein>
    <submittedName>
        <fullName evidence="2">Uncharacterized protein</fullName>
    </submittedName>
</protein>
<name>A0AAW1IBI0_POPJA</name>
<accession>A0AAW1IBI0</accession>
<comment type="caution">
    <text evidence="2">The sequence shown here is derived from an EMBL/GenBank/DDBJ whole genome shotgun (WGS) entry which is preliminary data.</text>
</comment>
<evidence type="ECO:0000313" key="3">
    <source>
        <dbReference type="Proteomes" id="UP001458880"/>
    </source>
</evidence>
<feature type="region of interest" description="Disordered" evidence="1">
    <location>
        <begin position="1"/>
        <end position="29"/>
    </location>
</feature>
<organism evidence="2 3">
    <name type="scientific">Popillia japonica</name>
    <name type="common">Japanese beetle</name>
    <dbReference type="NCBI Taxonomy" id="7064"/>
    <lineage>
        <taxon>Eukaryota</taxon>
        <taxon>Metazoa</taxon>
        <taxon>Ecdysozoa</taxon>
        <taxon>Arthropoda</taxon>
        <taxon>Hexapoda</taxon>
        <taxon>Insecta</taxon>
        <taxon>Pterygota</taxon>
        <taxon>Neoptera</taxon>
        <taxon>Endopterygota</taxon>
        <taxon>Coleoptera</taxon>
        <taxon>Polyphaga</taxon>
        <taxon>Scarabaeiformia</taxon>
        <taxon>Scarabaeidae</taxon>
        <taxon>Rutelinae</taxon>
        <taxon>Popillia</taxon>
    </lineage>
</organism>
<evidence type="ECO:0000256" key="1">
    <source>
        <dbReference type="SAM" id="MobiDB-lite"/>
    </source>
</evidence>
<proteinExistence type="predicted"/>
<evidence type="ECO:0000313" key="2">
    <source>
        <dbReference type="EMBL" id="KAK9686558.1"/>
    </source>
</evidence>
<gene>
    <name evidence="2" type="ORF">QE152_g37099</name>
</gene>
<dbReference type="Proteomes" id="UP001458880">
    <property type="component" value="Unassembled WGS sequence"/>
</dbReference>
<dbReference type="AlphaFoldDB" id="A0AAW1IBI0"/>
<dbReference type="EMBL" id="JASPKY010000698">
    <property type="protein sequence ID" value="KAK9686558.1"/>
    <property type="molecule type" value="Genomic_DNA"/>
</dbReference>
<keyword evidence="3" id="KW-1185">Reference proteome</keyword>